<keyword evidence="1" id="KW-0812">Transmembrane</keyword>
<organism evidence="2 3">
    <name type="scientific">Anaerotruncus colihominis</name>
    <dbReference type="NCBI Taxonomy" id="169435"/>
    <lineage>
        <taxon>Bacteria</taxon>
        <taxon>Bacillati</taxon>
        <taxon>Bacillota</taxon>
        <taxon>Clostridia</taxon>
        <taxon>Eubacteriales</taxon>
        <taxon>Oscillospiraceae</taxon>
        <taxon>Anaerotruncus</taxon>
    </lineage>
</organism>
<dbReference type="AlphaFoldDB" id="A0A1Y4MRL5"/>
<proteinExistence type="predicted"/>
<evidence type="ECO:0008006" key="4">
    <source>
        <dbReference type="Google" id="ProtNLM"/>
    </source>
</evidence>
<accession>A0A1Y4MRL5</accession>
<name>A0A1Y4MRL5_9FIRM</name>
<dbReference type="Proteomes" id="UP000196386">
    <property type="component" value="Unassembled WGS sequence"/>
</dbReference>
<protein>
    <recommendedName>
        <fullName evidence="4">Beta-lactamase induction signal transducer protein</fullName>
    </recommendedName>
</protein>
<keyword evidence="1" id="KW-1133">Transmembrane helix</keyword>
<keyword evidence="1" id="KW-0472">Membrane</keyword>
<dbReference type="EMBL" id="NFKP01000001">
    <property type="protein sequence ID" value="OUP71343.1"/>
    <property type="molecule type" value="Genomic_DNA"/>
</dbReference>
<reference evidence="3" key="1">
    <citation type="submission" date="2017-04" db="EMBL/GenBank/DDBJ databases">
        <title>Function of individual gut microbiota members based on whole genome sequencing of pure cultures obtained from chicken caecum.</title>
        <authorList>
            <person name="Medvecky M."/>
            <person name="Cejkova D."/>
            <person name="Polansky O."/>
            <person name="Karasova D."/>
            <person name="Kubasova T."/>
            <person name="Cizek A."/>
            <person name="Rychlik I."/>
        </authorList>
    </citation>
    <scope>NUCLEOTIDE SEQUENCE [LARGE SCALE GENOMIC DNA]</scope>
    <source>
        <strain evidence="3">An175</strain>
    </source>
</reference>
<feature type="transmembrane region" description="Helical" evidence="1">
    <location>
        <begin position="6"/>
        <end position="25"/>
    </location>
</feature>
<comment type="caution">
    <text evidence="2">The sequence shown here is derived from an EMBL/GenBank/DDBJ whole genome shotgun (WGS) entry which is preliminary data.</text>
</comment>
<evidence type="ECO:0000256" key="1">
    <source>
        <dbReference type="SAM" id="Phobius"/>
    </source>
</evidence>
<evidence type="ECO:0000313" key="2">
    <source>
        <dbReference type="EMBL" id="OUP71343.1"/>
    </source>
</evidence>
<dbReference type="RefSeq" id="WP_087298871.1">
    <property type="nucleotide sequence ID" value="NZ_NFKP01000001.1"/>
</dbReference>
<sequence>MNLVIIFVLGVLVGAIFTGIVFRLFSVGTLRVDNSDPDGPFLFLELSKRVEAVISKKYVLLRVRAKDFIPHK</sequence>
<evidence type="ECO:0000313" key="3">
    <source>
        <dbReference type="Proteomes" id="UP000196386"/>
    </source>
</evidence>
<gene>
    <name evidence="2" type="ORF">B5F11_00175</name>
</gene>